<evidence type="ECO:0000313" key="2">
    <source>
        <dbReference type="Proteomes" id="UP000574690"/>
    </source>
</evidence>
<feature type="non-terminal residue" evidence="1">
    <location>
        <position position="44"/>
    </location>
</feature>
<dbReference type="EMBL" id="JABFXE010000135">
    <property type="protein sequence ID" value="NUQ87445.1"/>
    <property type="molecule type" value="Genomic_DNA"/>
</dbReference>
<name>A0A850BZ74_9ACTN</name>
<protein>
    <submittedName>
        <fullName evidence="1">Tetracycline repressor protein class H</fullName>
    </submittedName>
</protein>
<sequence>MGAKRTRGQRAGLSRERVLEAALGLVERDGLGALTMRRLAAELD</sequence>
<reference evidence="1 2" key="1">
    <citation type="submission" date="2020-05" db="EMBL/GenBank/DDBJ databases">
        <title>DNA-SIP metagenomic assembled genomes.</title>
        <authorList>
            <person name="Yu J."/>
        </authorList>
    </citation>
    <scope>NUCLEOTIDE SEQUENCE [LARGE SCALE GENOMIC DNA]</scope>
    <source>
        <strain evidence="1">Bin5.27</strain>
    </source>
</reference>
<comment type="caution">
    <text evidence="1">The sequence shown here is derived from an EMBL/GenBank/DDBJ whole genome shotgun (WGS) entry which is preliminary data.</text>
</comment>
<proteinExistence type="predicted"/>
<dbReference type="AlphaFoldDB" id="A0A850BZ74"/>
<dbReference type="Gene3D" id="1.10.357.10">
    <property type="entry name" value="Tetracycline Repressor, domain 2"/>
    <property type="match status" value="1"/>
</dbReference>
<gene>
    <name evidence="1" type="ORF">HOQ43_03145</name>
</gene>
<evidence type="ECO:0000313" key="1">
    <source>
        <dbReference type="EMBL" id="NUQ87445.1"/>
    </source>
</evidence>
<dbReference type="InterPro" id="IPR009057">
    <property type="entry name" value="Homeodomain-like_sf"/>
</dbReference>
<organism evidence="1 2">
    <name type="scientific">Glycomyces artemisiae</name>
    <dbReference type="NCBI Taxonomy" id="1076443"/>
    <lineage>
        <taxon>Bacteria</taxon>
        <taxon>Bacillati</taxon>
        <taxon>Actinomycetota</taxon>
        <taxon>Actinomycetes</taxon>
        <taxon>Glycomycetales</taxon>
        <taxon>Glycomycetaceae</taxon>
        <taxon>Glycomyces</taxon>
    </lineage>
</organism>
<accession>A0A850BZ74</accession>
<dbReference type="SUPFAM" id="SSF46689">
    <property type="entry name" value="Homeodomain-like"/>
    <property type="match status" value="1"/>
</dbReference>
<dbReference type="Proteomes" id="UP000574690">
    <property type="component" value="Unassembled WGS sequence"/>
</dbReference>